<proteinExistence type="predicted"/>
<reference evidence="1" key="1">
    <citation type="submission" date="2024-09" db="EMBL/GenBank/DDBJ databases">
        <title>Draft Genome Sequences of Neofusicoccum parvum.</title>
        <authorList>
            <person name="Ashida A."/>
            <person name="Camagna M."/>
            <person name="Tanaka A."/>
            <person name="Takemoto D."/>
        </authorList>
    </citation>
    <scope>NUCLEOTIDE SEQUENCE</scope>
    <source>
        <strain evidence="1">PPO83</strain>
    </source>
</reference>
<dbReference type="EMBL" id="BSXG01000069">
    <property type="protein sequence ID" value="GME34784.1"/>
    <property type="molecule type" value="Genomic_DNA"/>
</dbReference>
<sequence length="156" mass="17213">METSNQNADRQATVDLPESVASSDTSFGSFVVPETQSDGTDGCAAAYPEQTTNFLPPDQGRCAAHMLNLEIIAHTHTEMALQAASIKASSLERHYAHQTVALAAWQASYQECLTSNQNQAQEIDRLKAEIETLKREKQELLEETLSWRDTFRPASA</sequence>
<protein>
    <submittedName>
        <fullName evidence="1">Uncharacterized protein</fullName>
    </submittedName>
</protein>
<gene>
    <name evidence="1" type="primary">g10946</name>
    <name evidence="1" type="ORF">NpPPO83_00010946</name>
</gene>
<organism evidence="1 2">
    <name type="scientific">Neofusicoccum parvum</name>
    <dbReference type="NCBI Taxonomy" id="310453"/>
    <lineage>
        <taxon>Eukaryota</taxon>
        <taxon>Fungi</taxon>
        <taxon>Dikarya</taxon>
        <taxon>Ascomycota</taxon>
        <taxon>Pezizomycotina</taxon>
        <taxon>Dothideomycetes</taxon>
        <taxon>Dothideomycetes incertae sedis</taxon>
        <taxon>Botryosphaeriales</taxon>
        <taxon>Botryosphaeriaceae</taxon>
        <taxon>Neofusicoccum</taxon>
    </lineage>
</organism>
<comment type="caution">
    <text evidence="1">The sequence shown here is derived from an EMBL/GenBank/DDBJ whole genome shotgun (WGS) entry which is preliminary data.</text>
</comment>
<accession>A0ACB5SCP5</accession>
<evidence type="ECO:0000313" key="2">
    <source>
        <dbReference type="Proteomes" id="UP001165186"/>
    </source>
</evidence>
<evidence type="ECO:0000313" key="1">
    <source>
        <dbReference type="EMBL" id="GME34784.1"/>
    </source>
</evidence>
<keyword evidence="2" id="KW-1185">Reference proteome</keyword>
<dbReference type="Proteomes" id="UP001165186">
    <property type="component" value="Unassembled WGS sequence"/>
</dbReference>
<name>A0ACB5SCP5_9PEZI</name>